<organism evidence="1 2">
    <name type="scientific">Turnera subulata</name>
    <dbReference type="NCBI Taxonomy" id="218843"/>
    <lineage>
        <taxon>Eukaryota</taxon>
        <taxon>Viridiplantae</taxon>
        <taxon>Streptophyta</taxon>
        <taxon>Embryophyta</taxon>
        <taxon>Tracheophyta</taxon>
        <taxon>Spermatophyta</taxon>
        <taxon>Magnoliopsida</taxon>
        <taxon>eudicotyledons</taxon>
        <taxon>Gunneridae</taxon>
        <taxon>Pentapetalae</taxon>
        <taxon>rosids</taxon>
        <taxon>fabids</taxon>
        <taxon>Malpighiales</taxon>
        <taxon>Passifloraceae</taxon>
        <taxon>Turnera</taxon>
    </lineage>
</organism>
<comment type="caution">
    <text evidence="1">The sequence shown here is derived from an EMBL/GenBank/DDBJ whole genome shotgun (WGS) entry which is preliminary data.</text>
</comment>
<gene>
    <name evidence="1" type="ORF">Tsubulata_029918</name>
</gene>
<dbReference type="EMBL" id="JAKUCV010003827">
    <property type="protein sequence ID" value="KAJ4837497.1"/>
    <property type="molecule type" value="Genomic_DNA"/>
</dbReference>
<protein>
    <submittedName>
        <fullName evidence="1">Uncharacterized protein</fullName>
    </submittedName>
</protein>
<reference evidence="1" key="2">
    <citation type="journal article" date="2023" name="Plants (Basel)">
        <title>Annotation of the Turnera subulata (Passifloraceae) Draft Genome Reveals the S-Locus Evolved after the Divergence of Turneroideae from Passifloroideae in a Stepwise Manner.</title>
        <authorList>
            <person name="Henning P.M."/>
            <person name="Roalson E.H."/>
            <person name="Mir W."/>
            <person name="McCubbin A.G."/>
            <person name="Shore J.S."/>
        </authorList>
    </citation>
    <scope>NUCLEOTIDE SEQUENCE</scope>
    <source>
        <strain evidence="1">F60SS</strain>
    </source>
</reference>
<sequence>MSKATYIYHQQQGPFLGWRIEEGDATPILRPARSPSFFLFFPRPLMRLYAYIFDSN</sequence>
<keyword evidence="2" id="KW-1185">Reference proteome</keyword>
<accession>A0A9Q0JDS0</accession>
<evidence type="ECO:0000313" key="1">
    <source>
        <dbReference type="EMBL" id="KAJ4837497.1"/>
    </source>
</evidence>
<evidence type="ECO:0000313" key="2">
    <source>
        <dbReference type="Proteomes" id="UP001141552"/>
    </source>
</evidence>
<name>A0A9Q0JDS0_9ROSI</name>
<dbReference type="Proteomes" id="UP001141552">
    <property type="component" value="Unassembled WGS sequence"/>
</dbReference>
<proteinExistence type="predicted"/>
<dbReference type="AlphaFoldDB" id="A0A9Q0JDS0"/>
<reference evidence="1" key="1">
    <citation type="submission" date="2022-02" db="EMBL/GenBank/DDBJ databases">
        <authorList>
            <person name="Henning P.M."/>
            <person name="McCubbin A.G."/>
            <person name="Shore J.S."/>
        </authorList>
    </citation>
    <scope>NUCLEOTIDE SEQUENCE</scope>
    <source>
        <strain evidence="1">F60SS</strain>
        <tissue evidence="1">Leaves</tissue>
    </source>
</reference>